<evidence type="ECO:0000313" key="3">
    <source>
        <dbReference type="Proteomes" id="UP000239747"/>
    </source>
</evidence>
<name>A0A2S7UCA2_9FLAO</name>
<dbReference type="Pfam" id="PF03992">
    <property type="entry name" value="ABM"/>
    <property type="match status" value="1"/>
</dbReference>
<dbReference type="Proteomes" id="UP000239747">
    <property type="component" value="Unassembled WGS sequence"/>
</dbReference>
<dbReference type="InterPro" id="IPR007138">
    <property type="entry name" value="ABM_dom"/>
</dbReference>
<evidence type="ECO:0000259" key="1">
    <source>
        <dbReference type="PROSITE" id="PS51725"/>
    </source>
</evidence>
<accession>A0A2S7UCA2</accession>
<dbReference type="Gene3D" id="3.30.70.100">
    <property type="match status" value="1"/>
</dbReference>
<sequence>MIVRIVRMHFRPDAVTAFEKLFESHKEQIRAQDGCSLLELYQDKEDYCSFYTYSYWENEEALNNYRHSALFSEVWPATKALFDQKPSANSLNKIHSLL</sequence>
<dbReference type="InterPro" id="IPR011008">
    <property type="entry name" value="Dimeric_a/b-barrel"/>
</dbReference>
<organism evidence="2 3">
    <name type="scientific">Nonlabens arenilitoris</name>
    <dbReference type="NCBI Taxonomy" id="1217969"/>
    <lineage>
        <taxon>Bacteria</taxon>
        <taxon>Pseudomonadati</taxon>
        <taxon>Bacteroidota</taxon>
        <taxon>Flavobacteriia</taxon>
        <taxon>Flavobacteriales</taxon>
        <taxon>Flavobacteriaceae</taxon>
        <taxon>Nonlabens</taxon>
    </lineage>
</organism>
<evidence type="ECO:0000313" key="2">
    <source>
        <dbReference type="EMBL" id="PQJ32509.1"/>
    </source>
</evidence>
<reference evidence="2 3" key="1">
    <citation type="submission" date="2017-01" db="EMBL/GenBank/DDBJ databases">
        <title>Trade-off between light-utilization and light-protection in marine flavobacteria.</title>
        <authorList>
            <person name="Kumagai Y."/>
            <person name="Yoshizawa S."/>
            <person name="Kogure K."/>
            <person name="Iwasaki W."/>
        </authorList>
    </citation>
    <scope>NUCLEOTIDE SEQUENCE [LARGE SCALE GENOMIC DNA]</scope>
    <source>
        <strain evidence="2 3">KCTC 32109</strain>
    </source>
</reference>
<protein>
    <submittedName>
        <fullName evidence="2">Antibiotic biosynthesis monooxygenase</fullName>
    </submittedName>
</protein>
<keyword evidence="3" id="KW-1185">Reference proteome</keyword>
<dbReference type="PANTHER" id="PTHR33336">
    <property type="entry name" value="QUINOL MONOOXYGENASE YGIN-RELATED"/>
    <property type="match status" value="1"/>
</dbReference>
<dbReference type="RefSeq" id="WP_105071582.1">
    <property type="nucleotide sequence ID" value="NZ_MTPW01000001.1"/>
</dbReference>
<keyword evidence="2" id="KW-0560">Oxidoreductase</keyword>
<dbReference type="AlphaFoldDB" id="A0A2S7UCA2"/>
<proteinExistence type="predicted"/>
<keyword evidence="2" id="KW-0503">Monooxygenase</keyword>
<feature type="domain" description="ABM" evidence="1">
    <location>
        <begin position="2"/>
        <end position="91"/>
    </location>
</feature>
<dbReference type="InterPro" id="IPR050744">
    <property type="entry name" value="AI-2_Isomerase_LsrG"/>
</dbReference>
<dbReference type="SUPFAM" id="SSF54909">
    <property type="entry name" value="Dimeric alpha+beta barrel"/>
    <property type="match status" value="1"/>
</dbReference>
<dbReference type="OrthoDB" id="1120859at2"/>
<dbReference type="PROSITE" id="PS51725">
    <property type="entry name" value="ABM"/>
    <property type="match status" value="1"/>
</dbReference>
<dbReference type="GO" id="GO:0004497">
    <property type="term" value="F:monooxygenase activity"/>
    <property type="evidence" value="ECO:0007669"/>
    <property type="project" value="UniProtKB-KW"/>
</dbReference>
<dbReference type="EMBL" id="MTPW01000001">
    <property type="protein sequence ID" value="PQJ32509.1"/>
    <property type="molecule type" value="Genomic_DNA"/>
</dbReference>
<gene>
    <name evidence="2" type="ORF">BST92_11470</name>
</gene>
<dbReference type="PANTHER" id="PTHR33336:SF3">
    <property type="entry name" value="ABM DOMAIN-CONTAINING PROTEIN"/>
    <property type="match status" value="1"/>
</dbReference>
<comment type="caution">
    <text evidence="2">The sequence shown here is derived from an EMBL/GenBank/DDBJ whole genome shotgun (WGS) entry which is preliminary data.</text>
</comment>